<dbReference type="AlphaFoldDB" id="A0A5C6UVN4"/>
<name>A0A5C6UVN4_9FLAO</name>
<keyword evidence="1" id="KW-0597">Phosphoprotein</keyword>
<dbReference type="GO" id="GO:0000160">
    <property type="term" value="P:phosphorelay signal transduction system"/>
    <property type="evidence" value="ECO:0007669"/>
    <property type="project" value="InterPro"/>
</dbReference>
<evidence type="ECO:0000313" key="3">
    <source>
        <dbReference type="EMBL" id="TXC76196.1"/>
    </source>
</evidence>
<dbReference type="EMBL" id="VORB01000010">
    <property type="protein sequence ID" value="TXC76196.1"/>
    <property type="molecule type" value="Genomic_DNA"/>
</dbReference>
<dbReference type="InterPro" id="IPR001789">
    <property type="entry name" value="Sig_transdc_resp-reg_receiver"/>
</dbReference>
<evidence type="ECO:0000259" key="2">
    <source>
        <dbReference type="PROSITE" id="PS50110"/>
    </source>
</evidence>
<keyword evidence="4" id="KW-1185">Reference proteome</keyword>
<dbReference type="InterPro" id="IPR052893">
    <property type="entry name" value="TCS_response_regulator"/>
</dbReference>
<dbReference type="PANTHER" id="PTHR44520">
    <property type="entry name" value="RESPONSE REGULATOR RCP1-RELATED"/>
    <property type="match status" value="1"/>
</dbReference>
<comment type="caution">
    <text evidence="3">The sequence shown here is derived from an EMBL/GenBank/DDBJ whole genome shotgun (WGS) entry which is preliminary data.</text>
</comment>
<proteinExistence type="predicted"/>
<dbReference type="Proteomes" id="UP000321168">
    <property type="component" value="Unassembled WGS sequence"/>
</dbReference>
<protein>
    <submittedName>
        <fullName evidence="3">Response regulator</fullName>
    </submittedName>
</protein>
<organism evidence="3 4">
    <name type="scientific">Luteibaculum oceani</name>
    <dbReference type="NCBI Taxonomy" id="1294296"/>
    <lineage>
        <taxon>Bacteria</taxon>
        <taxon>Pseudomonadati</taxon>
        <taxon>Bacteroidota</taxon>
        <taxon>Flavobacteriia</taxon>
        <taxon>Flavobacteriales</taxon>
        <taxon>Luteibaculaceae</taxon>
        <taxon>Luteibaculum</taxon>
    </lineage>
</organism>
<dbReference type="OrthoDB" id="673128at2"/>
<dbReference type="SUPFAM" id="SSF52172">
    <property type="entry name" value="CheY-like"/>
    <property type="match status" value="1"/>
</dbReference>
<dbReference type="RefSeq" id="WP_147015198.1">
    <property type="nucleotide sequence ID" value="NZ_VORB01000010.1"/>
</dbReference>
<dbReference type="InterPro" id="IPR011006">
    <property type="entry name" value="CheY-like_superfamily"/>
</dbReference>
<gene>
    <name evidence="3" type="ORF">FRX97_10620</name>
</gene>
<sequence length="144" mass="15868">MTAGDKLGSILLIDDDPASNFLNGTIIKKVGITAHIQVAAKAQDALDYISKTGMFQGASHDKPDLIFVDINMPRMNGWEFIEQFKRLPKNLTEGSVVVMLTTSDNPQDRQRAAEQPEIQAFISKPLSKSKLSGLVSKYFPGQIF</sequence>
<reference evidence="3 4" key="1">
    <citation type="submission" date="2019-08" db="EMBL/GenBank/DDBJ databases">
        <title>Genome of Luteibaculum oceani JCM 18817.</title>
        <authorList>
            <person name="Bowman J.P."/>
        </authorList>
    </citation>
    <scope>NUCLEOTIDE SEQUENCE [LARGE SCALE GENOMIC DNA]</scope>
    <source>
        <strain evidence="3 4">JCM 18817</strain>
    </source>
</reference>
<evidence type="ECO:0000313" key="4">
    <source>
        <dbReference type="Proteomes" id="UP000321168"/>
    </source>
</evidence>
<dbReference type="Pfam" id="PF00072">
    <property type="entry name" value="Response_reg"/>
    <property type="match status" value="1"/>
</dbReference>
<accession>A0A5C6UVN4</accession>
<dbReference type="Gene3D" id="3.40.50.2300">
    <property type="match status" value="1"/>
</dbReference>
<dbReference type="PROSITE" id="PS50110">
    <property type="entry name" value="RESPONSE_REGULATORY"/>
    <property type="match status" value="1"/>
</dbReference>
<feature type="domain" description="Response regulatory" evidence="2">
    <location>
        <begin position="9"/>
        <end position="139"/>
    </location>
</feature>
<dbReference type="SMART" id="SM00448">
    <property type="entry name" value="REC"/>
    <property type="match status" value="1"/>
</dbReference>
<evidence type="ECO:0000256" key="1">
    <source>
        <dbReference type="PROSITE-ProRule" id="PRU00169"/>
    </source>
</evidence>
<dbReference type="PANTHER" id="PTHR44520:SF2">
    <property type="entry name" value="RESPONSE REGULATOR RCP1"/>
    <property type="match status" value="1"/>
</dbReference>
<feature type="modified residue" description="4-aspartylphosphate" evidence="1">
    <location>
        <position position="69"/>
    </location>
</feature>